<dbReference type="HAMAP" id="MF_00518">
    <property type="entry name" value="Deacylase_Dtd"/>
    <property type="match status" value="1"/>
</dbReference>
<dbReference type="EC" id="3.1.1.96" evidence="2"/>
<comment type="subcellular location">
    <subcellularLocation>
        <location evidence="2">Cytoplasm</location>
    </subcellularLocation>
</comment>
<dbReference type="RefSeq" id="WP_347326356.1">
    <property type="nucleotide sequence ID" value="NZ_JBCGUH010000011.1"/>
</dbReference>
<comment type="domain">
    <text evidence="2">A Gly-cisPro motif from one monomer fits into the active site of the other monomer to allow specific chiral rejection of L-amino acids.</text>
</comment>
<reference evidence="4" key="1">
    <citation type="journal article" date="2019" name="Int. J. Syst. Evol. Microbiol.">
        <title>The Global Catalogue of Microorganisms (GCM) 10K type strain sequencing project: providing services to taxonomists for standard genome sequencing and annotation.</title>
        <authorList>
            <consortium name="The Broad Institute Genomics Platform"/>
            <consortium name="The Broad Institute Genome Sequencing Center for Infectious Disease"/>
            <person name="Wu L."/>
            <person name="Ma J."/>
        </authorList>
    </citation>
    <scope>NUCLEOTIDE SEQUENCE [LARGE SCALE GENOMIC DNA]</scope>
    <source>
        <strain evidence="4">CCUG 54950</strain>
    </source>
</reference>
<evidence type="ECO:0000256" key="2">
    <source>
        <dbReference type="HAMAP-Rule" id="MF_00518"/>
    </source>
</evidence>
<dbReference type="Pfam" id="PF02580">
    <property type="entry name" value="Tyr_Deacylase"/>
    <property type="match status" value="1"/>
</dbReference>
<dbReference type="Proteomes" id="UP001597233">
    <property type="component" value="Unassembled WGS sequence"/>
</dbReference>
<accession>A0ABW4RMN0</accession>
<keyword evidence="2" id="KW-0963">Cytoplasm</keyword>
<proteinExistence type="inferred from homology"/>
<evidence type="ECO:0000313" key="4">
    <source>
        <dbReference type="Proteomes" id="UP001597233"/>
    </source>
</evidence>
<comment type="catalytic activity">
    <reaction evidence="2">
        <text>glycyl-tRNA(Ala) + H2O = tRNA(Ala) + glycine + H(+)</text>
        <dbReference type="Rhea" id="RHEA:53744"/>
        <dbReference type="Rhea" id="RHEA-COMP:9657"/>
        <dbReference type="Rhea" id="RHEA-COMP:13640"/>
        <dbReference type="ChEBI" id="CHEBI:15377"/>
        <dbReference type="ChEBI" id="CHEBI:15378"/>
        <dbReference type="ChEBI" id="CHEBI:57305"/>
        <dbReference type="ChEBI" id="CHEBI:78442"/>
        <dbReference type="ChEBI" id="CHEBI:78522"/>
    </reaction>
</comment>
<gene>
    <name evidence="2 3" type="primary">dtd</name>
    <name evidence="3" type="ORF">ACFSC9_19025</name>
</gene>
<dbReference type="EC" id="3.1.1.-" evidence="2"/>
<dbReference type="EMBL" id="JBHUEH010000029">
    <property type="protein sequence ID" value="MFD1887587.1"/>
    <property type="molecule type" value="Genomic_DNA"/>
</dbReference>
<keyword evidence="2" id="KW-0820">tRNA-binding</keyword>
<comment type="caution">
    <text evidence="3">The sequence shown here is derived from an EMBL/GenBank/DDBJ whole genome shotgun (WGS) entry which is preliminary data.</text>
</comment>
<evidence type="ECO:0000313" key="3">
    <source>
        <dbReference type="EMBL" id="MFD1887587.1"/>
    </source>
</evidence>
<evidence type="ECO:0000256" key="1">
    <source>
        <dbReference type="ARBA" id="ARBA00009673"/>
    </source>
</evidence>
<dbReference type="Gene3D" id="3.50.80.10">
    <property type="entry name" value="D-tyrosyl-tRNA(Tyr) deacylase"/>
    <property type="match status" value="1"/>
</dbReference>
<dbReference type="InterPro" id="IPR023509">
    <property type="entry name" value="DTD-like_sf"/>
</dbReference>
<comment type="similarity">
    <text evidence="1 2">Belongs to the DTD family.</text>
</comment>
<dbReference type="NCBIfam" id="TIGR00256">
    <property type="entry name" value="D-aminoacyl-tRNA deacylase"/>
    <property type="match status" value="1"/>
</dbReference>
<dbReference type="PANTHER" id="PTHR10472:SF5">
    <property type="entry name" value="D-AMINOACYL-TRNA DEACYLASE 1"/>
    <property type="match status" value="1"/>
</dbReference>
<comment type="catalytic activity">
    <reaction evidence="2">
        <text>a D-aminoacyl-tRNA + H2O = a tRNA + a D-alpha-amino acid + H(+)</text>
        <dbReference type="Rhea" id="RHEA:13953"/>
        <dbReference type="Rhea" id="RHEA-COMP:10123"/>
        <dbReference type="Rhea" id="RHEA-COMP:10124"/>
        <dbReference type="ChEBI" id="CHEBI:15377"/>
        <dbReference type="ChEBI" id="CHEBI:15378"/>
        <dbReference type="ChEBI" id="CHEBI:59871"/>
        <dbReference type="ChEBI" id="CHEBI:78442"/>
        <dbReference type="ChEBI" id="CHEBI:79333"/>
        <dbReference type="EC" id="3.1.1.96"/>
    </reaction>
</comment>
<protein>
    <recommendedName>
        <fullName evidence="2">D-aminoacyl-tRNA deacylase</fullName>
        <shortName evidence="2">DTD</shortName>
        <ecNumber evidence="2">3.1.1.96</ecNumber>
    </recommendedName>
    <alternativeName>
        <fullName evidence="2">Gly-tRNA(Ala) deacylase</fullName>
        <ecNumber evidence="2">3.1.1.-</ecNumber>
    </alternativeName>
</protein>
<feature type="short sequence motif" description="Gly-cisPro motif, important for rejection of L-amino acids" evidence="2">
    <location>
        <begin position="137"/>
        <end position="138"/>
    </location>
</feature>
<keyword evidence="2 3" id="KW-0378">Hydrolase</keyword>
<organism evidence="3 4">
    <name type="scientific">Paenibacillus wenxiniae</name>
    <dbReference type="NCBI Taxonomy" id="1636843"/>
    <lineage>
        <taxon>Bacteria</taxon>
        <taxon>Bacillati</taxon>
        <taxon>Bacillota</taxon>
        <taxon>Bacilli</taxon>
        <taxon>Bacillales</taxon>
        <taxon>Paenibacillaceae</taxon>
        <taxon>Paenibacillus</taxon>
    </lineage>
</organism>
<dbReference type="SUPFAM" id="SSF69500">
    <property type="entry name" value="DTD-like"/>
    <property type="match status" value="1"/>
</dbReference>
<keyword evidence="2" id="KW-0694">RNA-binding</keyword>
<name>A0ABW4RMN0_9BACL</name>
<dbReference type="GO" id="GO:0051499">
    <property type="term" value="F:D-aminoacyl-tRNA deacylase activity"/>
    <property type="evidence" value="ECO:0007669"/>
    <property type="project" value="UniProtKB-EC"/>
</dbReference>
<dbReference type="PANTHER" id="PTHR10472">
    <property type="entry name" value="D-TYROSYL-TRNA TYR DEACYLASE"/>
    <property type="match status" value="1"/>
</dbReference>
<comment type="function">
    <text evidence="2">An aminoacyl-tRNA editing enzyme that deacylates mischarged D-aminoacyl-tRNAs. Also deacylates mischarged glycyl-tRNA(Ala), protecting cells against glycine mischarging by AlaRS. Acts via tRNA-based rather than protein-based catalysis; rejects L-amino acids rather than detecting D-amino acids in the active site. By recycling D-aminoacyl-tRNA to D-amino acids and free tRNA molecules, this enzyme counteracts the toxicity associated with the formation of D-aminoacyl-tRNA entities in vivo and helps enforce protein L-homochirality.</text>
</comment>
<dbReference type="InterPro" id="IPR003732">
    <property type="entry name" value="Daa-tRNA_deacyls_DTD"/>
</dbReference>
<comment type="subunit">
    <text evidence="2">Homodimer.</text>
</comment>
<keyword evidence="4" id="KW-1185">Reference proteome</keyword>
<sequence length="155" mass="16546">MRVVIQRCKQAAVTVNGETVGQIGKGLMVLVGVTHGDTIEDAQYLAGKVAGIRIFEDEAGKMNLGISDIGGEVLSVSQFTLYGDTRKGKRPSFIEAARPEEAIPVYEAFNRALEQHGLTVATGIFGADMDVSLTNWGPVTLIIDSPTKNANPKLT</sequence>
<dbReference type="CDD" id="cd00563">
    <property type="entry name" value="Dtyr_deacylase"/>
    <property type="match status" value="1"/>
</dbReference>